<dbReference type="EMBL" id="LMWP01000014">
    <property type="protein sequence ID" value="KUN28451.1"/>
    <property type="molecule type" value="Genomic_DNA"/>
</dbReference>
<organism evidence="1 2">
    <name type="scientific">Streptomyces corchorusii</name>
    <name type="common">Streptomyces chibaensis</name>
    <dbReference type="NCBI Taxonomy" id="1903"/>
    <lineage>
        <taxon>Bacteria</taxon>
        <taxon>Bacillati</taxon>
        <taxon>Actinomycetota</taxon>
        <taxon>Actinomycetes</taxon>
        <taxon>Kitasatosporales</taxon>
        <taxon>Streptomycetaceae</taxon>
        <taxon>Streptomyces</taxon>
    </lineage>
</organism>
<dbReference type="RefSeq" id="WP_059263139.1">
    <property type="nucleotide sequence ID" value="NZ_KQ948355.1"/>
</dbReference>
<dbReference type="Proteomes" id="UP000053398">
    <property type="component" value="Unassembled WGS sequence"/>
</dbReference>
<keyword evidence="2" id="KW-1185">Reference proteome</keyword>
<reference evidence="1 2" key="1">
    <citation type="submission" date="2015-10" db="EMBL/GenBank/DDBJ databases">
        <title>Draft genome sequence of Streptomyces corchorusii DSM 40340, type strain for the species Streptomyces corchorusii.</title>
        <authorList>
            <person name="Ruckert C."/>
            <person name="Winkler A."/>
            <person name="Kalinowski J."/>
            <person name="Kampfer P."/>
            <person name="Glaeser S."/>
        </authorList>
    </citation>
    <scope>NUCLEOTIDE SEQUENCE [LARGE SCALE GENOMIC DNA]</scope>
    <source>
        <strain evidence="1 2">DSM 40340</strain>
    </source>
</reference>
<dbReference type="AlphaFoldDB" id="A0A117QHD5"/>
<evidence type="ECO:0000313" key="1">
    <source>
        <dbReference type="EMBL" id="KUN28451.1"/>
    </source>
</evidence>
<comment type="caution">
    <text evidence="1">The sequence shown here is derived from an EMBL/GenBank/DDBJ whole genome shotgun (WGS) entry which is preliminary data.</text>
</comment>
<accession>A0A117QHD5</accession>
<sequence length="222" mass="24951">MSDEGFEWIQQDLTSWGFYLEMVKGVSVEELAAMRGADPCLGIMSCDVFNTALERSSNVPDWARLGEHAGWAFALCGGDDGFYMQHPDHVKHLWEGRTWLTVMDTTMDPPVIDVIVDGKLDWSYFDGEVHQAVRADHPLTQRMIAEIGLGSVAPNPDSPDEPDKWRLHVPDIQDVYRLMGEHYGLSLPRSTIVGEELVGVFTSPRVYASGEPNTRYDNIRLP</sequence>
<proteinExistence type="predicted"/>
<gene>
    <name evidence="1" type="ORF">AQJ11_13125</name>
</gene>
<protein>
    <submittedName>
        <fullName evidence="1">Uncharacterized protein</fullName>
    </submittedName>
</protein>
<evidence type="ECO:0000313" key="2">
    <source>
        <dbReference type="Proteomes" id="UP000053398"/>
    </source>
</evidence>
<name>A0A117QHD5_STRCK</name>